<dbReference type="Proteomes" id="UP000001823">
    <property type="component" value="Chromosome"/>
</dbReference>
<dbReference type="UniPathway" id="UPA00621"/>
<dbReference type="EC" id="2.3.1.222" evidence="3 10"/>
<evidence type="ECO:0000313" key="12">
    <source>
        <dbReference type="Proteomes" id="UP000001823"/>
    </source>
</evidence>
<dbReference type="GeneID" id="93002770"/>
<dbReference type="EMBL" id="CP000246">
    <property type="protein sequence ID" value="ABG83259.1"/>
    <property type="molecule type" value="Genomic_DNA"/>
</dbReference>
<dbReference type="Pfam" id="PF06130">
    <property type="entry name" value="PTAC"/>
    <property type="match status" value="1"/>
</dbReference>
<evidence type="ECO:0000256" key="8">
    <source>
        <dbReference type="ARBA" id="ARBA00023315"/>
    </source>
</evidence>
<keyword evidence="6" id="KW-0479">Metal-binding</keyword>
<dbReference type="RefSeq" id="WP_003455694.1">
    <property type="nucleotide sequence ID" value="NC_008261.1"/>
</dbReference>
<proteinExistence type="inferred from homology"/>
<evidence type="ECO:0000256" key="1">
    <source>
        <dbReference type="ARBA" id="ARBA00001947"/>
    </source>
</evidence>
<comment type="function">
    <text evidence="10">Involved in 1,2-propanediol (1,2-PD) degradation by catalyzing the conversion of propanoyl-CoA to propanoyl-phosphate.</text>
</comment>
<evidence type="ECO:0000256" key="9">
    <source>
        <dbReference type="ARBA" id="ARBA00047589"/>
    </source>
</evidence>
<evidence type="ECO:0000256" key="3">
    <source>
        <dbReference type="ARBA" id="ARBA00012206"/>
    </source>
</evidence>
<dbReference type="GO" id="GO:0051144">
    <property type="term" value="P:1,2-propanediol catabolic process"/>
    <property type="evidence" value="ECO:0007669"/>
    <property type="project" value="UniProtKB-UniPathway"/>
</dbReference>
<dbReference type="HOGENOM" id="CLU_080676_1_0_9"/>
<evidence type="ECO:0000256" key="10">
    <source>
        <dbReference type="PIRNR" id="PIRNR010130"/>
    </source>
</evidence>
<keyword evidence="7" id="KW-0862">Zinc</keyword>
<dbReference type="InterPro" id="IPR008300">
    <property type="entry name" value="PTAC"/>
</dbReference>
<evidence type="ECO:0000256" key="2">
    <source>
        <dbReference type="ARBA" id="ARBA00007342"/>
    </source>
</evidence>
<dbReference type="PANTHER" id="PTHR39453:SF1">
    <property type="entry name" value="PHOSPHATE PROPANOYLTRANSFERASE"/>
    <property type="match status" value="1"/>
</dbReference>
<comment type="pathway">
    <text evidence="10">Polyol metabolism; 1,2-propanediol degradation.</text>
</comment>
<evidence type="ECO:0000256" key="4">
    <source>
        <dbReference type="ARBA" id="ARBA00020837"/>
    </source>
</evidence>
<evidence type="ECO:0000256" key="6">
    <source>
        <dbReference type="ARBA" id="ARBA00022723"/>
    </source>
</evidence>
<comment type="similarity">
    <text evidence="2 10">Belongs to the PduL family.</text>
</comment>
<keyword evidence="12" id="KW-1185">Reference proteome</keyword>
<sequence>MDNLLQDIIEEVVRRVKDEAFIEVEASGRHVHLTREHIEILFGEGHELTRIKDLSQPGQYACKERVTISGPRGKIDNVVVLGPPRNETQVEVSFTDALVLGSIPPVKLSGDLENTPEITISTERASIALNRGLMVAKRHIHMTPEDAIKFGVSNNESVKVKVLGKRPLIFDDVIVRVSKDYRTFMHIDYDEANACGFSKGTFALIVGKDEK</sequence>
<dbReference type="PIRSF" id="PIRSF010130">
    <property type="entry name" value="PduL"/>
    <property type="match status" value="1"/>
</dbReference>
<evidence type="ECO:0000313" key="11">
    <source>
        <dbReference type="EMBL" id="ABG83259.1"/>
    </source>
</evidence>
<dbReference type="NCBIfam" id="NF011652">
    <property type="entry name" value="PRK15070.1"/>
    <property type="match status" value="1"/>
</dbReference>
<comment type="catalytic activity">
    <reaction evidence="9 10">
        <text>propanoyl-CoA + phosphate = propanoyl phosphate + CoA</text>
        <dbReference type="Rhea" id="RHEA:28046"/>
        <dbReference type="ChEBI" id="CHEBI:43474"/>
        <dbReference type="ChEBI" id="CHEBI:57287"/>
        <dbReference type="ChEBI" id="CHEBI:57392"/>
        <dbReference type="ChEBI" id="CHEBI:58933"/>
        <dbReference type="EC" id="2.3.1.222"/>
    </reaction>
</comment>
<comment type="cofactor">
    <cofactor evidence="1">
        <name>Zn(2+)</name>
        <dbReference type="ChEBI" id="CHEBI:29105"/>
    </cofactor>
</comment>
<accession>A0A0H2YQV3</accession>
<gene>
    <name evidence="11" type="ordered locus">CPF_0898</name>
</gene>
<evidence type="ECO:0000256" key="7">
    <source>
        <dbReference type="ARBA" id="ARBA00022833"/>
    </source>
</evidence>
<dbReference type="eggNOG" id="COG4869">
    <property type="taxonomic scope" value="Bacteria"/>
</dbReference>
<name>A0A0H2YQV3_CLOP1</name>
<dbReference type="AlphaFoldDB" id="A0A0H2YQV3"/>
<organism evidence="11 12">
    <name type="scientific">Clostridium perfringens (strain ATCC 13124 / DSM 756 / JCM 1290 / NCIMB 6125 / NCTC 8237 / Type A)</name>
    <dbReference type="NCBI Taxonomy" id="195103"/>
    <lineage>
        <taxon>Bacteria</taxon>
        <taxon>Bacillati</taxon>
        <taxon>Bacillota</taxon>
        <taxon>Clostridia</taxon>
        <taxon>Eubacteriales</taxon>
        <taxon>Clostridiaceae</taxon>
        <taxon>Clostridium</taxon>
    </lineage>
</organism>
<keyword evidence="5 10" id="KW-0808">Transferase</keyword>
<dbReference type="STRING" id="195103.CPF_0898"/>
<evidence type="ECO:0000256" key="5">
    <source>
        <dbReference type="ARBA" id="ARBA00022679"/>
    </source>
</evidence>
<dbReference type="GO" id="GO:0046872">
    <property type="term" value="F:metal ion binding"/>
    <property type="evidence" value="ECO:0007669"/>
    <property type="project" value="UniProtKB-KW"/>
</dbReference>
<dbReference type="NCBIfam" id="NF040837">
    <property type="entry name" value="BMC_EutD_Gpos"/>
    <property type="match status" value="1"/>
</dbReference>
<dbReference type="KEGG" id="cpf:CPF_0898"/>
<keyword evidence="8 10" id="KW-0012">Acyltransferase</keyword>
<protein>
    <recommendedName>
        <fullName evidence="4 10">Phosphate propanoyltransferase</fullName>
        <ecNumber evidence="3 10">2.3.1.222</ecNumber>
    </recommendedName>
</protein>
<reference evidence="11 12" key="1">
    <citation type="journal article" date="2006" name="Genome Res.">
        <title>Skewed genomic variability in strains of the toxigenic bacterial pathogen, Clostridium perfringens.</title>
        <authorList>
            <person name="Myers G.S."/>
            <person name="Rasko D.A."/>
            <person name="Cheung J.K."/>
            <person name="Ravel J."/>
            <person name="Seshadri R."/>
            <person name="Deboy R.T."/>
            <person name="Ren Q."/>
            <person name="Varga J."/>
            <person name="Awad M.M."/>
            <person name="Brinkac L.M."/>
            <person name="Daugherty S.C."/>
            <person name="Haft D.H."/>
            <person name="Dodson R.J."/>
            <person name="Madupu R."/>
            <person name="Nelson W.C."/>
            <person name="Rosovitz M.J."/>
            <person name="Sullivan S.A."/>
            <person name="Khouri H."/>
            <person name="Dimitrov G.I."/>
            <person name="Watkins K.L."/>
            <person name="Mulligan S."/>
            <person name="Benton J."/>
            <person name="Radune D."/>
            <person name="Fisher D.J."/>
            <person name="Atkins H.S."/>
            <person name="Hiscox T."/>
            <person name="Jost B.H."/>
            <person name="Billington S.J."/>
            <person name="Songer J.G."/>
            <person name="McClane B.A."/>
            <person name="Titball R.W."/>
            <person name="Rood J.I."/>
            <person name="Melville S.B."/>
            <person name="Paulsen I.T."/>
        </authorList>
    </citation>
    <scope>NUCLEOTIDE SEQUENCE [LARGE SCALE GENOMIC DNA]</scope>
    <source>
        <strain evidence="12">ATCC 13124 / DSM 756 / JCM 1290 / NCIMB 6125 / NCTC 8237 / S 107 / Type A</strain>
    </source>
</reference>
<dbReference type="PaxDb" id="195103-CPF_0898"/>
<dbReference type="GO" id="GO:0016747">
    <property type="term" value="F:acyltransferase activity, transferring groups other than amino-acyl groups"/>
    <property type="evidence" value="ECO:0007669"/>
    <property type="project" value="InterPro"/>
</dbReference>
<dbReference type="PANTHER" id="PTHR39453">
    <property type="entry name" value="PHOSPHATE PROPANOYLTRANSFERASE"/>
    <property type="match status" value="1"/>
</dbReference>